<dbReference type="EMBL" id="LAZR01029965">
    <property type="protein sequence ID" value="KKL58012.1"/>
    <property type="molecule type" value="Genomic_DNA"/>
</dbReference>
<evidence type="ECO:0000313" key="1">
    <source>
        <dbReference type="EMBL" id="KKL58012.1"/>
    </source>
</evidence>
<name>A0A0F9G3U7_9ZZZZ</name>
<comment type="caution">
    <text evidence="1">The sequence shown here is derived from an EMBL/GenBank/DDBJ whole genome shotgun (WGS) entry which is preliminary data.</text>
</comment>
<proteinExistence type="predicted"/>
<dbReference type="AlphaFoldDB" id="A0A0F9G3U7"/>
<protein>
    <submittedName>
        <fullName evidence="1">Uncharacterized protein</fullName>
    </submittedName>
</protein>
<accession>A0A0F9G3U7</accession>
<feature type="non-terminal residue" evidence="1">
    <location>
        <position position="213"/>
    </location>
</feature>
<gene>
    <name evidence="1" type="ORF">LCGC14_2229640</name>
</gene>
<sequence>MSVLKPVITSVLQGTVTITVLDATEVAAIFNELVVFKASSVNGPFSELETIGLTGVDSYTSLDVNSTPSTYYKAQYSHSVTMVTSVFSDTAQETGNFSEYSVPESTATYPPEIALSAQDREIVESIRVTIGDLGLIERDFFDSSDSNSQFACAAQISSDQCTWELMEFKGWPQRVRLDGTDKTSLSDPQVLGYRYLTFSGSDPCITGTLDIFY</sequence>
<reference evidence="1" key="1">
    <citation type="journal article" date="2015" name="Nature">
        <title>Complex archaea that bridge the gap between prokaryotes and eukaryotes.</title>
        <authorList>
            <person name="Spang A."/>
            <person name="Saw J.H."/>
            <person name="Jorgensen S.L."/>
            <person name="Zaremba-Niedzwiedzka K."/>
            <person name="Martijn J."/>
            <person name="Lind A.E."/>
            <person name="van Eijk R."/>
            <person name="Schleper C."/>
            <person name="Guy L."/>
            <person name="Ettema T.J."/>
        </authorList>
    </citation>
    <scope>NUCLEOTIDE SEQUENCE</scope>
</reference>
<organism evidence="1">
    <name type="scientific">marine sediment metagenome</name>
    <dbReference type="NCBI Taxonomy" id="412755"/>
    <lineage>
        <taxon>unclassified sequences</taxon>
        <taxon>metagenomes</taxon>
        <taxon>ecological metagenomes</taxon>
    </lineage>
</organism>